<comment type="similarity">
    <text evidence="1">Belongs to the UPF0166 family.</text>
</comment>
<dbReference type="AlphaFoldDB" id="A0A7W7ZMS8"/>
<evidence type="ECO:0008006" key="4">
    <source>
        <dbReference type="Google" id="ProtNLM"/>
    </source>
</evidence>
<reference evidence="2 3" key="1">
    <citation type="submission" date="2020-08" db="EMBL/GenBank/DDBJ databases">
        <title>Genomic Encyclopedia of Type Strains, Phase IV (KMG-V): Genome sequencing to study the core and pangenomes of soil and plant-associated prokaryotes.</title>
        <authorList>
            <person name="Whitman W."/>
        </authorList>
    </citation>
    <scope>NUCLEOTIDE SEQUENCE [LARGE SCALE GENOMIC DNA]</scope>
    <source>
        <strain evidence="2 3">X5P3</strain>
    </source>
</reference>
<evidence type="ECO:0000256" key="1">
    <source>
        <dbReference type="ARBA" id="ARBA00010554"/>
    </source>
</evidence>
<dbReference type="PANTHER" id="PTHR35983:SF1">
    <property type="entry name" value="UPF0166 PROTEIN TM_0021"/>
    <property type="match status" value="1"/>
</dbReference>
<protein>
    <recommendedName>
        <fullName evidence="4">Nitrogen regulatory protein P-II</fullName>
    </recommendedName>
</protein>
<accession>A0A7W7ZMS8</accession>
<name>A0A7W7ZMS8_9BACT</name>
<dbReference type="Gene3D" id="3.30.70.120">
    <property type="match status" value="1"/>
</dbReference>
<dbReference type="InterPro" id="IPR003793">
    <property type="entry name" value="UPF0166"/>
</dbReference>
<dbReference type="RefSeq" id="WP_184253556.1">
    <property type="nucleotide sequence ID" value="NZ_JACHIO010000004.1"/>
</dbReference>
<organism evidence="2 3">
    <name type="scientific">Granulicella mallensis</name>
    <dbReference type="NCBI Taxonomy" id="940614"/>
    <lineage>
        <taxon>Bacteria</taxon>
        <taxon>Pseudomonadati</taxon>
        <taxon>Acidobacteriota</taxon>
        <taxon>Terriglobia</taxon>
        <taxon>Terriglobales</taxon>
        <taxon>Acidobacteriaceae</taxon>
        <taxon>Granulicella</taxon>
    </lineage>
</organism>
<dbReference type="InterPro" id="IPR015867">
    <property type="entry name" value="N-reg_PII/ATP_PRibTrfase_C"/>
</dbReference>
<dbReference type="PANTHER" id="PTHR35983">
    <property type="entry name" value="UPF0166 PROTEIN TM_0021"/>
    <property type="match status" value="1"/>
</dbReference>
<gene>
    <name evidence="2" type="ORF">HDF15_001167</name>
</gene>
<comment type="caution">
    <text evidence="2">The sequence shown here is derived from an EMBL/GenBank/DDBJ whole genome shotgun (WGS) entry which is preliminary data.</text>
</comment>
<evidence type="ECO:0000313" key="2">
    <source>
        <dbReference type="EMBL" id="MBB5062830.1"/>
    </source>
</evidence>
<dbReference type="EMBL" id="JACHIO010000004">
    <property type="protein sequence ID" value="MBB5062830.1"/>
    <property type="molecule type" value="Genomic_DNA"/>
</dbReference>
<dbReference type="InterPro" id="IPR011322">
    <property type="entry name" value="N-reg_PII-like_a/b"/>
</dbReference>
<dbReference type="Proteomes" id="UP000584867">
    <property type="component" value="Unassembled WGS sequence"/>
</dbReference>
<evidence type="ECO:0000313" key="3">
    <source>
        <dbReference type="Proteomes" id="UP000584867"/>
    </source>
</evidence>
<dbReference type="SUPFAM" id="SSF54913">
    <property type="entry name" value="GlnB-like"/>
    <property type="match status" value="1"/>
</dbReference>
<sequence length="117" mass="12380">MPVAGPALKVTVHLNQDTGSTNGFLHDDILAFLQSKGIDGATAFRAHAGFGVHRQLHTSGAGDTAGEHLPVVLYFVDTPEKVRAILPELLSMVTDGLVEAHPTEILKSITTAEKVLS</sequence>
<proteinExistence type="inferred from homology"/>
<dbReference type="Pfam" id="PF02641">
    <property type="entry name" value="DUF190"/>
    <property type="match status" value="1"/>
</dbReference>